<evidence type="ECO:0000313" key="6">
    <source>
        <dbReference type="EMBL" id="BCJ93079.1"/>
    </source>
</evidence>
<protein>
    <submittedName>
        <fullName evidence="6">Uncharacterized protein</fullName>
    </submittedName>
</protein>
<comment type="function">
    <text evidence="1">Required for the transposition of the insertion element.</text>
</comment>
<sequence>MPCIDAIHYSVRDNGIIRKLAAYIILNINNDGYKEVLTIEVGENESPKYCLTVLNYRMV</sequence>
<evidence type="ECO:0000256" key="2">
    <source>
        <dbReference type="ARBA" id="ARBA00010961"/>
    </source>
</evidence>
<evidence type="ECO:0000256" key="4">
    <source>
        <dbReference type="ARBA" id="ARBA00023125"/>
    </source>
</evidence>
<organism evidence="6 7">
    <name type="scientific">Anaerocolumna cellulosilytica</name>
    <dbReference type="NCBI Taxonomy" id="433286"/>
    <lineage>
        <taxon>Bacteria</taxon>
        <taxon>Bacillati</taxon>
        <taxon>Bacillota</taxon>
        <taxon>Clostridia</taxon>
        <taxon>Lachnospirales</taxon>
        <taxon>Lachnospiraceae</taxon>
        <taxon>Anaerocolumna</taxon>
    </lineage>
</organism>
<keyword evidence="4" id="KW-0238">DNA-binding</keyword>
<dbReference type="InterPro" id="IPR001207">
    <property type="entry name" value="Transposase_mutator"/>
</dbReference>
<reference evidence="6 7" key="1">
    <citation type="journal article" date="2016" name="Int. J. Syst. Evol. Microbiol.">
        <title>Descriptions of Anaerotaenia torta gen. nov., sp. nov. and Anaerocolumna cellulosilytica gen. nov., sp. nov. isolated from a methanogenic reactor of cattle waste.</title>
        <authorList>
            <person name="Uek A."/>
            <person name="Ohtaki Y."/>
            <person name="Kaku N."/>
            <person name="Ueki K."/>
        </authorList>
    </citation>
    <scope>NUCLEOTIDE SEQUENCE [LARGE SCALE GENOMIC DNA]</scope>
    <source>
        <strain evidence="6 7">SN021</strain>
    </source>
</reference>
<keyword evidence="3" id="KW-0815">Transposition</keyword>
<proteinExistence type="inferred from homology"/>
<dbReference type="KEGG" id="acel:acsn021_06480"/>
<gene>
    <name evidence="6" type="ORF">acsn021_06480</name>
</gene>
<evidence type="ECO:0000256" key="5">
    <source>
        <dbReference type="ARBA" id="ARBA00023172"/>
    </source>
</evidence>
<dbReference type="GO" id="GO:0004803">
    <property type="term" value="F:transposase activity"/>
    <property type="evidence" value="ECO:0007669"/>
    <property type="project" value="InterPro"/>
</dbReference>
<dbReference type="EMBL" id="AP023367">
    <property type="protein sequence ID" value="BCJ93079.1"/>
    <property type="molecule type" value="Genomic_DNA"/>
</dbReference>
<evidence type="ECO:0000256" key="3">
    <source>
        <dbReference type="ARBA" id="ARBA00022578"/>
    </source>
</evidence>
<dbReference type="AlphaFoldDB" id="A0A6S6QVG6"/>
<name>A0A6S6QVG6_9FIRM</name>
<evidence type="ECO:0000313" key="7">
    <source>
        <dbReference type="Proteomes" id="UP000515561"/>
    </source>
</evidence>
<dbReference type="Proteomes" id="UP000515561">
    <property type="component" value="Chromosome"/>
</dbReference>
<keyword evidence="7" id="KW-1185">Reference proteome</keyword>
<dbReference type="GO" id="GO:0006313">
    <property type="term" value="P:DNA transposition"/>
    <property type="evidence" value="ECO:0007669"/>
    <property type="project" value="InterPro"/>
</dbReference>
<evidence type="ECO:0000256" key="1">
    <source>
        <dbReference type="ARBA" id="ARBA00002190"/>
    </source>
</evidence>
<dbReference type="GO" id="GO:0003677">
    <property type="term" value="F:DNA binding"/>
    <property type="evidence" value="ECO:0007669"/>
    <property type="project" value="UniProtKB-KW"/>
</dbReference>
<accession>A0A6S6QVG6</accession>
<keyword evidence="5" id="KW-0233">DNA recombination</keyword>
<dbReference type="Pfam" id="PF00872">
    <property type="entry name" value="Transposase_mut"/>
    <property type="match status" value="1"/>
</dbReference>
<comment type="similarity">
    <text evidence="2">Belongs to the transposase mutator family.</text>
</comment>